<evidence type="ECO:0000256" key="7">
    <source>
        <dbReference type="ARBA" id="ARBA00023130"/>
    </source>
</evidence>
<keyword evidence="8 13" id="KW-0472">Membrane</keyword>
<dbReference type="GO" id="GO:0042613">
    <property type="term" value="C:MHC class II protein complex"/>
    <property type="evidence" value="ECO:0007669"/>
    <property type="project" value="UniProtKB-KW"/>
</dbReference>
<dbReference type="InterPro" id="IPR001003">
    <property type="entry name" value="MHC_II_a_N"/>
</dbReference>
<evidence type="ECO:0000256" key="10">
    <source>
        <dbReference type="ARBA" id="ARBA00023180"/>
    </source>
</evidence>
<comment type="subcellular location">
    <subcellularLocation>
        <location evidence="1">Membrane</location>
        <topology evidence="1">Single-pass type I membrane protein</topology>
    </subcellularLocation>
</comment>
<evidence type="ECO:0000256" key="9">
    <source>
        <dbReference type="ARBA" id="ARBA00023157"/>
    </source>
</evidence>
<evidence type="ECO:0000256" key="6">
    <source>
        <dbReference type="ARBA" id="ARBA00022989"/>
    </source>
</evidence>
<dbReference type="Pfam" id="PF00993">
    <property type="entry name" value="MHC_II_alpha"/>
    <property type="match status" value="1"/>
</dbReference>
<dbReference type="InterPro" id="IPR050160">
    <property type="entry name" value="MHC/Immunoglobulin"/>
</dbReference>
<dbReference type="Pfam" id="PF07654">
    <property type="entry name" value="C1-set"/>
    <property type="match status" value="1"/>
</dbReference>
<dbReference type="InterPro" id="IPR014745">
    <property type="entry name" value="MHC_II_a/b_N"/>
</dbReference>
<keyword evidence="3 13" id="KW-0812">Transmembrane</keyword>
<dbReference type="PANTHER" id="PTHR19944">
    <property type="entry name" value="MHC CLASS II-RELATED"/>
    <property type="match status" value="1"/>
</dbReference>
<dbReference type="SMART" id="SM00920">
    <property type="entry name" value="MHC_II_alpha"/>
    <property type="match status" value="1"/>
</dbReference>
<evidence type="ECO:0000256" key="3">
    <source>
        <dbReference type="ARBA" id="ARBA00022692"/>
    </source>
</evidence>
<evidence type="ECO:0000256" key="11">
    <source>
        <dbReference type="ARBA" id="ARBA00023182"/>
    </source>
</evidence>
<reference evidence="16" key="1">
    <citation type="journal article" date="2006" name="Mol. Immunol.">
        <title>Cloning, distribution and up-regulation of the teleost fish MHC class II alpha suggests a role for granulocytes as antigen-presenting cells.</title>
        <authorList>
            <person name="Cuesta A."/>
            <person name="Angeles Esteban M."/>
            <person name="Meseguer J."/>
        </authorList>
    </citation>
    <scope>NUCLEOTIDE SEQUENCE</scope>
</reference>
<evidence type="ECO:0000256" key="5">
    <source>
        <dbReference type="ARBA" id="ARBA00022859"/>
    </source>
</evidence>
<keyword evidence="6 13" id="KW-1133">Transmembrane helix</keyword>
<keyword evidence="10" id="KW-0325">Glycoprotein</keyword>
<keyword evidence="9" id="KW-1015">Disulfide bond</keyword>
<dbReference type="EMBL" id="DQ019408">
    <property type="protein sequence ID" value="AAY42856.1"/>
    <property type="molecule type" value="mRNA"/>
</dbReference>
<organism evidence="16">
    <name type="scientific">Sparus aurata</name>
    <name type="common">Gilthead sea bream</name>
    <dbReference type="NCBI Taxonomy" id="8175"/>
    <lineage>
        <taxon>Eukaryota</taxon>
        <taxon>Metazoa</taxon>
        <taxon>Chordata</taxon>
        <taxon>Craniata</taxon>
        <taxon>Vertebrata</taxon>
        <taxon>Euteleostomi</taxon>
        <taxon>Actinopterygii</taxon>
        <taxon>Neopterygii</taxon>
        <taxon>Teleostei</taxon>
        <taxon>Neoteleostei</taxon>
        <taxon>Acanthomorphata</taxon>
        <taxon>Eupercaria</taxon>
        <taxon>Spariformes</taxon>
        <taxon>Sparidae</taxon>
        <taxon>Sparus</taxon>
    </lineage>
</organism>
<protein>
    <submittedName>
        <fullName evidence="16">MHC class II alpha antigen</fullName>
    </submittedName>
</protein>
<dbReference type="Gene3D" id="2.60.40.10">
    <property type="entry name" value="Immunoglobulins"/>
    <property type="match status" value="1"/>
</dbReference>
<dbReference type="PROSITE" id="PS00290">
    <property type="entry name" value="IG_MHC"/>
    <property type="match status" value="1"/>
</dbReference>
<evidence type="ECO:0000256" key="13">
    <source>
        <dbReference type="SAM" id="Phobius"/>
    </source>
</evidence>
<dbReference type="SUPFAM" id="SSF48726">
    <property type="entry name" value="Immunoglobulin"/>
    <property type="match status" value="1"/>
</dbReference>
<dbReference type="InterPro" id="IPR011162">
    <property type="entry name" value="MHC_I/II-like_Ag-recog"/>
</dbReference>
<dbReference type="GO" id="GO:0002504">
    <property type="term" value="P:antigen processing and presentation of peptide or polysaccharide antigen via MHC class II"/>
    <property type="evidence" value="ECO:0007669"/>
    <property type="project" value="UniProtKB-KW"/>
</dbReference>
<keyword evidence="11" id="KW-0491">MHC II</keyword>
<dbReference type="SUPFAM" id="SSF54452">
    <property type="entry name" value="MHC antigen-recognition domain"/>
    <property type="match status" value="1"/>
</dbReference>
<sequence length="242" mass="26691">MMKMMKMMKMMVVLVLSCVLCVSADVLHQDINVVGCSASDGESMYGLDGEVKWYADFKNKKGVEPAPEYLGIHYQEGTYQQAEANLQICKTNLETARKVMKDFPTESDAPSSPMIYPRDEVELEVKNVLICHVTGFYPAPVKFSWTKNGQSVTEGTSVNVPYVNKDGTFNQFTKLDFTPQQGDFYSCSVSHPALKDPLTRIWDVEKTLPGVGPAVFCGLGLTVGLLGVAAGTFFLIKGNECR</sequence>
<comment type="similarity">
    <text evidence="2">Belongs to the MHC class II family.</text>
</comment>
<proteinExistence type="evidence at transcript level"/>
<dbReference type="PROSITE" id="PS50835">
    <property type="entry name" value="IG_LIKE"/>
    <property type="match status" value="1"/>
</dbReference>
<dbReference type="AlphaFoldDB" id="Q4U1C0"/>
<evidence type="ECO:0000256" key="8">
    <source>
        <dbReference type="ARBA" id="ARBA00023136"/>
    </source>
</evidence>
<dbReference type="InterPro" id="IPR036179">
    <property type="entry name" value="Ig-like_dom_sf"/>
</dbReference>
<evidence type="ECO:0000256" key="2">
    <source>
        <dbReference type="ARBA" id="ARBA00007394"/>
    </source>
</evidence>
<dbReference type="InterPro" id="IPR007110">
    <property type="entry name" value="Ig-like_dom"/>
</dbReference>
<dbReference type="InterPro" id="IPR003006">
    <property type="entry name" value="Ig/MHC_CS"/>
</dbReference>
<accession>Q4U1C0</accession>
<dbReference type="InterPro" id="IPR003597">
    <property type="entry name" value="Ig_C1-set"/>
</dbReference>
<feature type="signal peptide" evidence="14">
    <location>
        <begin position="1"/>
        <end position="24"/>
    </location>
</feature>
<dbReference type="InterPro" id="IPR013783">
    <property type="entry name" value="Ig-like_fold"/>
</dbReference>
<dbReference type="EMBL" id="DQ019407">
    <property type="protein sequence ID" value="AAY42855.1"/>
    <property type="molecule type" value="mRNA"/>
</dbReference>
<keyword evidence="4 14" id="KW-0732">Signal</keyword>
<dbReference type="PANTHER" id="PTHR19944:SF86">
    <property type="entry name" value="HLA CLASS II HISTOCOMPATIBILITY ANTIGEN, DR ALPHA CHAIN"/>
    <property type="match status" value="1"/>
</dbReference>
<evidence type="ECO:0000256" key="14">
    <source>
        <dbReference type="SAM" id="SignalP"/>
    </source>
</evidence>
<dbReference type="Gene3D" id="3.10.320.10">
    <property type="entry name" value="Class II Histocompatibility Antigen, M Beta Chain, Chain B, domain 1"/>
    <property type="match status" value="1"/>
</dbReference>
<keyword evidence="12" id="KW-0393">Immunoglobulin domain</keyword>
<feature type="chain" id="PRO_5007703529" evidence="14">
    <location>
        <begin position="25"/>
        <end position="242"/>
    </location>
</feature>
<evidence type="ECO:0000256" key="1">
    <source>
        <dbReference type="ARBA" id="ARBA00004479"/>
    </source>
</evidence>
<name>Q4U1C0_SPAAU</name>
<evidence type="ECO:0000259" key="15">
    <source>
        <dbReference type="PROSITE" id="PS50835"/>
    </source>
</evidence>
<dbReference type="SMART" id="SM00407">
    <property type="entry name" value="IGc1"/>
    <property type="match status" value="1"/>
</dbReference>
<evidence type="ECO:0000313" key="16">
    <source>
        <dbReference type="EMBL" id="AAY42856.1"/>
    </source>
</evidence>
<keyword evidence="7" id="KW-1064">Adaptive immunity</keyword>
<evidence type="ECO:0000256" key="12">
    <source>
        <dbReference type="ARBA" id="ARBA00023319"/>
    </source>
</evidence>
<feature type="domain" description="Ig-like" evidence="15">
    <location>
        <begin position="104"/>
        <end position="199"/>
    </location>
</feature>
<gene>
    <name evidence="16" type="primary">Spau-DAA</name>
</gene>
<evidence type="ECO:0000256" key="4">
    <source>
        <dbReference type="ARBA" id="ARBA00022729"/>
    </source>
</evidence>
<dbReference type="GO" id="GO:0002250">
    <property type="term" value="P:adaptive immune response"/>
    <property type="evidence" value="ECO:0007669"/>
    <property type="project" value="UniProtKB-KW"/>
</dbReference>
<feature type="transmembrane region" description="Helical" evidence="13">
    <location>
        <begin position="213"/>
        <end position="236"/>
    </location>
</feature>
<keyword evidence="5" id="KW-0391">Immunity</keyword>